<evidence type="ECO:0000313" key="3">
    <source>
        <dbReference type="Proteomes" id="UP000008311"/>
    </source>
</evidence>
<dbReference type="PANTHER" id="PTHR33914">
    <property type="entry name" value="18S PRE-RIBOSOMAL ASSEMBLY PROTEIN GAR2-LIKE PROTEIN"/>
    <property type="match status" value="1"/>
</dbReference>
<feature type="region of interest" description="Disordered" evidence="1">
    <location>
        <begin position="336"/>
        <end position="395"/>
    </location>
</feature>
<dbReference type="InterPro" id="IPR040378">
    <property type="entry name" value="BASL"/>
</dbReference>
<feature type="compositionally biased region" description="Basic and acidic residues" evidence="1">
    <location>
        <begin position="381"/>
        <end position="394"/>
    </location>
</feature>
<dbReference type="EMBL" id="EQ973788">
    <property type="protein sequence ID" value="EEF47694.1"/>
    <property type="molecule type" value="Genomic_DNA"/>
</dbReference>
<dbReference type="AlphaFoldDB" id="B9RLG9"/>
<evidence type="ECO:0000313" key="2">
    <source>
        <dbReference type="EMBL" id="EEF47694.1"/>
    </source>
</evidence>
<dbReference type="InParanoid" id="B9RLG9"/>
<proteinExistence type="predicted"/>
<reference evidence="3" key="1">
    <citation type="journal article" date="2010" name="Nat. Biotechnol.">
        <title>Draft genome sequence of the oilseed species Ricinus communis.</title>
        <authorList>
            <person name="Chan A.P."/>
            <person name="Crabtree J."/>
            <person name="Zhao Q."/>
            <person name="Lorenzi H."/>
            <person name="Orvis J."/>
            <person name="Puiu D."/>
            <person name="Melake-Berhan A."/>
            <person name="Jones K.M."/>
            <person name="Redman J."/>
            <person name="Chen G."/>
            <person name="Cahoon E.B."/>
            <person name="Gedil M."/>
            <person name="Stanke M."/>
            <person name="Haas B.J."/>
            <person name="Wortman J.R."/>
            <person name="Fraser-Liggett C.M."/>
            <person name="Ravel J."/>
            <person name="Rabinowicz P.D."/>
        </authorList>
    </citation>
    <scope>NUCLEOTIDE SEQUENCE [LARGE SCALE GENOMIC DNA]</scope>
    <source>
        <strain evidence="3">cv. Hale</strain>
    </source>
</reference>
<dbReference type="STRING" id="3988.B9RLG9"/>
<evidence type="ECO:0008006" key="4">
    <source>
        <dbReference type="Google" id="ProtNLM"/>
    </source>
</evidence>
<feature type="compositionally biased region" description="Polar residues" evidence="1">
    <location>
        <begin position="351"/>
        <end position="367"/>
    </location>
</feature>
<dbReference type="GO" id="GO:0009786">
    <property type="term" value="P:regulation of asymmetric cell division"/>
    <property type="evidence" value="ECO:0000318"/>
    <property type="project" value="GO_Central"/>
</dbReference>
<dbReference type="KEGG" id="rcu:8264664"/>
<dbReference type="OMA" id="FDSGANE"/>
<gene>
    <name evidence="2" type="ORF">RCOM_1466920</name>
</gene>
<evidence type="ECO:0000256" key="1">
    <source>
        <dbReference type="SAM" id="MobiDB-lite"/>
    </source>
</evidence>
<dbReference type="FunCoup" id="B9RLG9">
    <property type="interactions" value="588"/>
</dbReference>
<protein>
    <recommendedName>
        <fullName evidence="4">18S pre-ribosomal assembly protein gar2-related</fullName>
    </recommendedName>
</protein>
<name>B9RLG9_RICCO</name>
<dbReference type="Proteomes" id="UP000008311">
    <property type="component" value="Unassembled WGS sequence"/>
</dbReference>
<sequence length="488" mass="53651">MKLDSEQVLCHGTGDHKSISKSFGYNKIALDSSGLRSGNVIVNEDENGPFYDLKAREGNTDQLHYLVNGEDGWNASKLDSCTGVNVSIHDKEEEVRNFTSLKIESFDKDSVFYIDKNVMEPELPELVLCYKENTYHVVKDICVDEGVPSQENFLFDTSVDQEKLCPYLIPEKDIKSEIQKERVDLDMSTQYLSKNDNSFKCDSKESMAIAEIEDDAMEEIANYTSKETFSLGELLLMPEVVAELSHSKSLLNSTDEAEQLSIQRPSENIVLATASACEESKYATEQFLLVTPAVDPLVEESGHEEAKLGTLTSDSSPKASDHGHDEVILASLAPSYATEEPENGAKAAKSPSHTLDSVSDLNSSAPTASGGEEGSQVGGSEHLESRNSSRHEDTSITEPFSGQLQYSHGESSFSAAGPLSGLISYSGPIAYSGSLSLRSDSSTTSTRSFAFPILQSEWNSSPVRMAKADRRHFRKHRSWRQGLLCCRF</sequence>
<dbReference type="OrthoDB" id="1911032at2759"/>
<organism evidence="2 3">
    <name type="scientific">Ricinus communis</name>
    <name type="common">Castor bean</name>
    <dbReference type="NCBI Taxonomy" id="3988"/>
    <lineage>
        <taxon>Eukaryota</taxon>
        <taxon>Viridiplantae</taxon>
        <taxon>Streptophyta</taxon>
        <taxon>Embryophyta</taxon>
        <taxon>Tracheophyta</taxon>
        <taxon>Spermatophyta</taxon>
        <taxon>Magnoliopsida</taxon>
        <taxon>eudicotyledons</taxon>
        <taxon>Gunneridae</taxon>
        <taxon>Pentapetalae</taxon>
        <taxon>rosids</taxon>
        <taxon>fabids</taxon>
        <taxon>Malpighiales</taxon>
        <taxon>Euphorbiaceae</taxon>
        <taxon>Acalyphoideae</taxon>
        <taxon>Acalypheae</taxon>
        <taxon>Ricinus</taxon>
    </lineage>
</organism>
<keyword evidence="3" id="KW-1185">Reference proteome</keyword>
<feature type="region of interest" description="Disordered" evidence="1">
    <location>
        <begin position="300"/>
        <end position="322"/>
    </location>
</feature>
<accession>B9RLG9</accession>
<dbReference type="PANTHER" id="PTHR33914:SF16">
    <property type="entry name" value="18S PRE-RIBOSOMAL ASSEMBLY PROTEIN GAR2-RELATED PROTEIN"/>
    <property type="match status" value="1"/>
</dbReference>
<dbReference type="eggNOG" id="ENOG502QWDI">
    <property type="taxonomic scope" value="Eukaryota"/>
</dbReference>